<evidence type="ECO:0000256" key="10">
    <source>
        <dbReference type="ARBA" id="ARBA00093548"/>
    </source>
</evidence>
<dbReference type="Proteomes" id="UP000252707">
    <property type="component" value="Unassembled WGS sequence"/>
</dbReference>
<evidence type="ECO:0000256" key="4">
    <source>
        <dbReference type="ARBA" id="ARBA00022452"/>
    </source>
</evidence>
<comment type="subcellular location">
    <subcellularLocation>
        <location evidence="1">Cell outer membrane</location>
    </subcellularLocation>
</comment>
<dbReference type="Pfam" id="PF01103">
    <property type="entry name" value="Omp85"/>
    <property type="match status" value="1"/>
</dbReference>
<dbReference type="GO" id="GO:0009306">
    <property type="term" value="P:protein secretion"/>
    <property type="evidence" value="ECO:0007669"/>
    <property type="project" value="TreeGrafter"/>
</dbReference>
<proteinExistence type="inferred from homology"/>
<dbReference type="AlphaFoldDB" id="A0A369C132"/>
<reference evidence="14 15" key="1">
    <citation type="submission" date="2018-07" db="EMBL/GenBank/DDBJ databases">
        <title>Genomic Encyclopedia of Type Strains, Phase IV (KMG-IV): sequencing the most valuable type-strain genomes for metagenomic binning, comparative biology and taxonomic classification.</title>
        <authorList>
            <person name="Goeker M."/>
        </authorList>
    </citation>
    <scope>NUCLEOTIDE SEQUENCE [LARGE SCALE GENOMIC DNA]</scope>
    <source>
        <strain evidence="14 15">DSM 26407</strain>
    </source>
</reference>
<feature type="domain" description="TamA POTRA" evidence="13">
    <location>
        <begin position="35"/>
        <end position="110"/>
    </location>
</feature>
<dbReference type="Gene3D" id="2.40.160.50">
    <property type="entry name" value="membrane protein fhac: a member of the omp85/tpsb transporter family"/>
    <property type="match status" value="1"/>
</dbReference>
<dbReference type="OrthoDB" id="9769707at2"/>
<dbReference type="GO" id="GO:0097347">
    <property type="term" value="C:TAM protein secretion complex"/>
    <property type="evidence" value="ECO:0007669"/>
    <property type="project" value="TreeGrafter"/>
</dbReference>
<dbReference type="Pfam" id="PF07244">
    <property type="entry name" value="POTRA"/>
    <property type="match status" value="2"/>
</dbReference>
<keyword evidence="15" id="KW-1185">Reference proteome</keyword>
<evidence type="ECO:0000256" key="8">
    <source>
        <dbReference type="ARBA" id="ARBA00023237"/>
    </source>
</evidence>
<protein>
    <recommendedName>
        <fullName evidence="3">Translocation and assembly module subunit TamA</fullName>
    </recommendedName>
    <alternativeName>
        <fullName evidence="9">Autotransporter assembly factor TamA</fullName>
    </alternativeName>
</protein>
<evidence type="ECO:0000256" key="9">
    <source>
        <dbReference type="ARBA" id="ARBA00033063"/>
    </source>
</evidence>
<dbReference type="RefSeq" id="WP_114280792.1">
    <property type="nucleotide sequence ID" value="NZ_QPJY01000010.1"/>
</dbReference>
<organism evidence="14 15">
    <name type="scientific">Thioalbus denitrificans</name>
    <dbReference type="NCBI Taxonomy" id="547122"/>
    <lineage>
        <taxon>Bacteria</taxon>
        <taxon>Pseudomonadati</taxon>
        <taxon>Pseudomonadota</taxon>
        <taxon>Gammaproteobacteria</taxon>
        <taxon>Chromatiales</taxon>
        <taxon>Ectothiorhodospiraceae</taxon>
        <taxon>Thioalbus</taxon>
    </lineage>
</organism>
<gene>
    <name evidence="14" type="ORF">DFQ59_11087</name>
</gene>
<evidence type="ECO:0000259" key="13">
    <source>
        <dbReference type="Pfam" id="PF17243"/>
    </source>
</evidence>
<dbReference type="InterPro" id="IPR035243">
    <property type="entry name" value="TamA_POTRA_Dom_1"/>
</dbReference>
<keyword evidence="8" id="KW-0998">Cell outer membrane</keyword>
<dbReference type="InterPro" id="IPR000184">
    <property type="entry name" value="Bac_surfAg_D15"/>
</dbReference>
<evidence type="ECO:0000259" key="11">
    <source>
        <dbReference type="Pfam" id="PF01103"/>
    </source>
</evidence>
<feature type="domain" description="POTRA" evidence="12">
    <location>
        <begin position="135"/>
        <end position="192"/>
    </location>
</feature>
<dbReference type="PANTHER" id="PTHR12815">
    <property type="entry name" value="SORTING AND ASSEMBLY MACHINERY SAMM50 PROTEIN FAMILY MEMBER"/>
    <property type="match status" value="1"/>
</dbReference>
<evidence type="ECO:0000313" key="15">
    <source>
        <dbReference type="Proteomes" id="UP000252707"/>
    </source>
</evidence>
<evidence type="ECO:0000256" key="6">
    <source>
        <dbReference type="ARBA" id="ARBA00022729"/>
    </source>
</evidence>
<dbReference type="Pfam" id="PF17243">
    <property type="entry name" value="POTRA_TamA_1"/>
    <property type="match status" value="1"/>
</dbReference>
<comment type="similarity">
    <text evidence="2">Belongs to the TamA family.</text>
</comment>
<dbReference type="Gene3D" id="3.10.20.310">
    <property type="entry name" value="membrane protein fhac"/>
    <property type="match status" value="3"/>
</dbReference>
<evidence type="ECO:0000259" key="12">
    <source>
        <dbReference type="Pfam" id="PF07244"/>
    </source>
</evidence>
<keyword evidence="4" id="KW-1134">Transmembrane beta strand</keyword>
<sequence length="584" mass="64305">MMRNHAQAVRALSAALAWAVLLLWSLGALAQPRVEVRLEGIEGELADNVRAYLSLIQSPPDSEAHLRRLYRQAPAEIEQALAALGHYRPRIEPALNPDGEAWVAEFRIDPGPPVRVTRFALTLSGAGAEDRAFRELRGRLPVKEGDVLHHGRYAEAKRSLQNLALARGYFDARFTRSEVRVERGADSAEVILDYDTGPRYRFGAVRFGDSALEESFLRRFVTIEPGDPYLVDRITALQTALVNSDYFAEVNISAPPEEAEGLEVPVRVELVDRRRHKYSFGLGYGTDTGPRASAGWESRRIRRNGERANAQLELSAIRYALTAGYEIPLAKPMSDRLLFQASLRDESTDTAESTSLLLSARRVESLESGWLRDLSLNFLEEYSTVAGEEVDARLLYPAVGWTRVDADDRMRPRRGRRLGLEVKGSDPALGSDARFLQGRVDAKFIEPLGAGGRVLARGNLGATLVEDVESLPASLRFFAGGDQSVRGYGYNELGPENSAGDVIGGRFLLVGSVEYEHRITGNWSAAAFYDVGNALDDWDGELKQGVGAGLRWQSPVGPIRVDLAVAVSEPGTPLRLHFNMGPDL</sequence>
<dbReference type="GO" id="GO:0009279">
    <property type="term" value="C:cell outer membrane"/>
    <property type="evidence" value="ECO:0007669"/>
    <property type="project" value="UniProtKB-SubCell"/>
</dbReference>
<keyword evidence="5" id="KW-0812">Transmembrane</keyword>
<evidence type="ECO:0000256" key="2">
    <source>
        <dbReference type="ARBA" id="ARBA00010248"/>
    </source>
</evidence>
<keyword evidence="7" id="KW-0472">Membrane</keyword>
<dbReference type="InterPro" id="IPR039910">
    <property type="entry name" value="D15-like"/>
</dbReference>
<evidence type="ECO:0000313" key="14">
    <source>
        <dbReference type="EMBL" id="RCX26377.1"/>
    </source>
</evidence>
<feature type="domain" description="POTRA" evidence="12">
    <location>
        <begin position="200"/>
        <end position="258"/>
    </location>
</feature>
<comment type="subunit">
    <text evidence="10">Interacts with TamB to form the translocation and assembly module (TAM).</text>
</comment>
<evidence type="ECO:0000256" key="3">
    <source>
        <dbReference type="ARBA" id="ARBA00015419"/>
    </source>
</evidence>
<dbReference type="EMBL" id="QPJY01000010">
    <property type="protein sequence ID" value="RCX26377.1"/>
    <property type="molecule type" value="Genomic_DNA"/>
</dbReference>
<name>A0A369C132_9GAMM</name>
<evidence type="ECO:0000256" key="5">
    <source>
        <dbReference type="ARBA" id="ARBA00022692"/>
    </source>
</evidence>
<comment type="caution">
    <text evidence="14">The sequence shown here is derived from an EMBL/GenBank/DDBJ whole genome shotgun (WGS) entry which is preliminary data.</text>
</comment>
<accession>A0A369C132</accession>
<dbReference type="InterPro" id="IPR010827">
    <property type="entry name" value="BamA/TamA_POTRA"/>
</dbReference>
<keyword evidence="6" id="KW-0732">Signal</keyword>
<evidence type="ECO:0000256" key="1">
    <source>
        <dbReference type="ARBA" id="ARBA00004442"/>
    </source>
</evidence>
<evidence type="ECO:0000256" key="7">
    <source>
        <dbReference type="ARBA" id="ARBA00023136"/>
    </source>
</evidence>
<feature type="domain" description="Bacterial surface antigen (D15)" evidence="11">
    <location>
        <begin position="398"/>
        <end position="581"/>
    </location>
</feature>
<dbReference type="PANTHER" id="PTHR12815:SF47">
    <property type="entry name" value="TRANSLOCATION AND ASSEMBLY MODULE SUBUNIT TAMA"/>
    <property type="match status" value="1"/>
</dbReference>